<evidence type="ECO:0000313" key="1">
    <source>
        <dbReference type="EMBL" id="MBC3887428.1"/>
    </source>
</evidence>
<dbReference type="Pfam" id="PF04237">
    <property type="entry name" value="YjbR"/>
    <property type="match status" value="1"/>
</dbReference>
<reference evidence="1" key="1">
    <citation type="submission" date="2019-10" db="EMBL/GenBank/DDBJ databases">
        <authorList>
            <person name="Ross D.E."/>
            <person name="Gulliver D."/>
        </authorList>
    </citation>
    <scope>NUCLEOTIDE SEQUENCE</scope>
    <source>
        <strain evidence="1">DER-2019</strain>
    </source>
</reference>
<dbReference type="Gene3D" id="3.90.1150.30">
    <property type="match status" value="1"/>
</dbReference>
<name>A0A923HZK7_9FIRM</name>
<dbReference type="AlphaFoldDB" id="A0A923HZK7"/>
<dbReference type="EMBL" id="WJBD01000003">
    <property type="protein sequence ID" value="MBC3887428.1"/>
    <property type="molecule type" value="Genomic_DNA"/>
</dbReference>
<sequence>MKPCKKWDELIEKTVESMPGTARDYKSEWDAIRYFVGDVMFAMRAENKERDALLTVKLPIGDGEILRLRYPDIIPGYYMNKQHWNSIILDGDVPEQVLVDCIQLAHHTVFVKLTKKKQREIEASIHVPEGNIVELQNWRTR</sequence>
<dbReference type="Proteomes" id="UP000616595">
    <property type="component" value="Unassembled WGS sequence"/>
</dbReference>
<dbReference type="InterPro" id="IPR007351">
    <property type="entry name" value="YjbR"/>
</dbReference>
<comment type="caution">
    <text evidence="1">The sequence shown here is derived from an EMBL/GenBank/DDBJ whole genome shotgun (WGS) entry which is preliminary data.</text>
</comment>
<dbReference type="RefSeq" id="WP_148565805.1">
    <property type="nucleotide sequence ID" value="NZ_RXYA01000002.1"/>
</dbReference>
<reference evidence="1" key="2">
    <citation type="submission" date="2020-10" db="EMBL/GenBank/DDBJ databases">
        <title>Comparative genomics of the Acetobacterium genus.</title>
        <authorList>
            <person name="Marshall C."/>
            <person name="May H."/>
            <person name="Norman S."/>
        </authorList>
    </citation>
    <scope>NUCLEOTIDE SEQUENCE</scope>
    <source>
        <strain evidence="1">DER-2019</strain>
    </source>
</reference>
<dbReference type="InterPro" id="IPR058532">
    <property type="entry name" value="YjbR/MT2646/Rv2570-like"/>
</dbReference>
<keyword evidence="1" id="KW-0238">DNA-binding</keyword>
<organism evidence="1 2">
    <name type="scientific">Acetobacterium paludosum</name>
    <dbReference type="NCBI Taxonomy" id="52693"/>
    <lineage>
        <taxon>Bacteria</taxon>
        <taxon>Bacillati</taxon>
        <taxon>Bacillota</taxon>
        <taxon>Clostridia</taxon>
        <taxon>Eubacteriales</taxon>
        <taxon>Eubacteriaceae</taxon>
        <taxon>Acetobacterium</taxon>
    </lineage>
</organism>
<dbReference type="GO" id="GO:0003677">
    <property type="term" value="F:DNA binding"/>
    <property type="evidence" value="ECO:0007669"/>
    <property type="project" value="UniProtKB-KW"/>
</dbReference>
<gene>
    <name evidence="1" type="ORF">GH810_03795</name>
</gene>
<dbReference type="PANTHER" id="PTHR35145:SF1">
    <property type="entry name" value="CYTOPLASMIC PROTEIN"/>
    <property type="match status" value="1"/>
</dbReference>
<dbReference type="OrthoDB" id="9789813at2"/>
<protein>
    <submittedName>
        <fullName evidence="1">MmcQ/YjbR family DNA-binding protein</fullName>
    </submittedName>
</protein>
<dbReference type="PANTHER" id="PTHR35145">
    <property type="entry name" value="CYTOPLASMIC PROTEIN-RELATED"/>
    <property type="match status" value="1"/>
</dbReference>
<evidence type="ECO:0000313" key="2">
    <source>
        <dbReference type="Proteomes" id="UP000616595"/>
    </source>
</evidence>
<accession>A0A923HZK7</accession>
<keyword evidence="2" id="KW-1185">Reference proteome</keyword>
<dbReference type="SUPFAM" id="SSF142906">
    <property type="entry name" value="YjbR-like"/>
    <property type="match status" value="1"/>
</dbReference>
<proteinExistence type="predicted"/>
<dbReference type="InterPro" id="IPR038056">
    <property type="entry name" value="YjbR-like_sf"/>
</dbReference>